<accession>A0A9P7JWF3</accession>
<reference evidence="1" key="1">
    <citation type="journal article" date="2020" name="New Phytol.">
        <title>Comparative genomics reveals dynamic genome evolution in host specialist ectomycorrhizal fungi.</title>
        <authorList>
            <person name="Lofgren L.A."/>
            <person name="Nguyen N.H."/>
            <person name="Vilgalys R."/>
            <person name="Ruytinx J."/>
            <person name="Liao H.L."/>
            <person name="Branco S."/>
            <person name="Kuo A."/>
            <person name="LaButti K."/>
            <person name="Lipzen A."/>
            <person name="Andreopoulos W."/>
            <person name="Pangilinan J."/>
            <person name="Riley R."/>
            <person name="Hundley H."/>
            <person name="Na H."/>
            <person name="Barry K."/>
            <person name="Grigoriev I.V."/>
            <person name="Stajich J.E."/>
            <person name="Kennedy P.G."/>
        </authorList>
    </citation>
    <scope>NUCLEOTIDE SEQUENCE</scope>
    <source>
        <strain evidence="1">FC423</strain>
    </source>
</reference>
<dbReference type="EMBL" id="JABBWM010000015">
    <property type="protein sequence ID" value="KAG2112310.1"/>
    <property type="molecule type" value="Genomic_DNA"/>
</dbReference>
<keyword evidence="2" id="KW-1185">Reference proteome</keyword>
<organism evidence="1 2">
    <name type="scientific">Suillus discolor</name>
    <dbReference type="NCBI Taxonomy" id="1912936"/>
    <lineage>
        <taxon>Eukaryota</taxon>
        <taxon>Fungi</taxon>
        <taxon>Dikarya</taxon>
        <taxon>Basidiomycota</taxon>
        <taxon>Agaricomycotina</taxon>
        <taxon>Agaricomycetes</taxon>
        <taxon>Agaricomycetidae</taxon>
        <taxon>Boletales</taxon>
        <taxon>Suillineae</taxon>
        <taxon>Suillaceae</taxon>
        <taxon>Suillus</taxon>
    </lineage>
</organism>
<evidence type="ECO:0000313" key="2">
    <source>
        <dbReference type="Proteomes" id="UP000823399"/>
    </source>
</evidence>
<name>A0A9P7JWF3_9AGAM</name>
<sequence>MPTNSLNNRLISFSSSLEHALSNPTDLLKPSSRHRSDSISFLLQADGWVMGPNHQLLFWVPPASRNLFYSPDTVMVIPRGGPELDLSLMAHGTRWSSCRDAPS</sequence>
<proteinExistence type="predicted"/>
<dbReference type="Proteomes" id="UP000823399">
    <property type="component" value="Unassembled WGS sequence"/>
</dbReference>
<dbReference type="GeneID" id="64694664"/>
<dbReference type="AlphaFoldDB" id="A0A9P7JWF3"/>
<evidence type="ECO:0000313" key="1">
    <source>
        <dbReference type="EMBL" id="KAG2112310.1"/>
    </source>
</evidence>
<protein>
    <submittedName>
        <fullName evidence="1">Uncharacterized protein</fullName>
    </submittedName>
</protein>
<dbReference type="RefSeq" id="XP_041295241.1">
    <property type="nucleotide sequence ID" value="XM_041432405.1"/>
</dbReference>
<dbReference type="OrthoDB" id="2615105at2759"/>
<comment type="caution">
    <text evidence="1">The sequence shown here is derived from an EMBL/GenBank/DDBJ whole genome shotgun (WGS) entry which is preliminary data.</text>
</comment>
<gene>
    <name evidence="1" type="ORF">F5147DRAFT_609249</name>
</gene>